<dbReference type="CDD" id="cd07389">
    <property type="entry name" value="MPP_PhoD"/>
    <property type="match status" value="1"/>
</dbReference>
<dbReference type="Pfam" id="PF16655">
    <property type="entry name" value="PhoD_N"/>
    <property type="match status" value="1"/>
</dbReference>
<evidence type="ECO:0000259" key="3">
    <source>
        <dbReference type="Pfam" id="PF16655"/>
    </source>
</evidence>
<dbReference type="PANTHER" id="PTHR43606:SF7">
    <property type="entry name" value="PHOSPHATASE, PUTATIVE (AFU_ORTHOLOGUE AFUA_6G08710)-RELATED"/>
    <property type="match status" value="1"/>
</dbReference>
<dbReference type="Proteomes" id="UP000182101">
    <property type="component" value="Chromosome"/>
</dbReference>
<accession>A0AAC9JGB0</accession>
<feature type="domain" description="Phospholipase D N-terminal" evidence="3">
    <location>
        <begin position="49"/>
        <end position="136"/>
    </location>
</feature>
<gene>
    <name evidence="4" type="ORF">BM524_15725</name>
</gene>
<evidence type="ECO:0000313" key="4">
    <source>
        <dbReference type="EMBL" id="APD91132.1"/>
    </source>
</evidence>
<proteinExistence type="predicted"/>
<protein>
    <recommendedName>
        <fullName evidence="6">Alkaline phosphatase</fullName>
    </recommendedName>
</protein>
<dbReference type="Gene3D" id="2.60.40.380">
    <property type="entry name" value="Purple acid phosphatase-like, N-terminal"/>
    <property type="match status" value="1"/>
</dbReference>
<evidence type="ECO:0000259" key="2">
    <source>
        <dbReference type="Pfam" id="PF09423"/>
    </source>
</evidence>
<dbReference type="EMBL" id="CP018024">
    <property type="protein sequence ID" value="APD91132.1"/>
    <property type="molecule type" value="Genomic_DNA"/>
</dbReference>
<dbReference type="InterPro" id="IPR018946">
    <property type="entry name" value="PhoD-like_MPP"/>
</dbReference>
<evidence type="ECO:0000256" key="1">
    <source>
        <dbReference type="SAM" id="SignalP"/>
    </source>
</evidence>
<evidence type="ECO:0008006" key="6">
    <source>
        <dbReference type="Google" id="ProtNLM"/>
    </source>
</evidence>
<feature type="chain" id="PRO_5042104687" description="Alkaline phosphatase" evidence="1">
    <location>
        <begin position="30"/>
        <end position="547"/>
    </location>
</feature>
<dbReference type="InterPro" id="IPR052900">
    <property type="entry name" value="Phospholipid_Metab_Enz"/>
</dbReference>
<reference evidence="4 5" key="1">
    <citation type="submission" date="2016-11" db="EMBL/GenBank/DDBJ databases">
        <title>Networking in microbes: conjugative elements and plasmids in the genus Alteromonas.</title>
        <authorList>
            <person name="Lopez-Perez M."/>
            <person name="Ramon-Marco N."/>
            <person name="Rodriguez-Valera F."/>
        </authorList>
    </citation>
    <scope>NUCLEOTIDE SEQUENCE [LARGE SCALE GENOMIC DNA]</scope>
    <source>
        <strain evidence="4 5">CP48</strain>
    </source>
</reference>
<organism evidence="4 5">
    <name type="scientific">Alteromonas mediterranea</name>
    <dbReference type="NCBI Taxonomy" id="314275"/>
    <lineage>
        <taxon>Bacteria</taxon>
        <taxon>Pseudomonadati</taxon>
        <taxon>Pseudomonadota</taxon>
        <taxon>Gammaproteobacteria</taxon>
        <taxon>Alteromonadales</taxon>
        <taxon>Alteromonadaceae</taxon>
        <taxon>Alteromonas/Salinimonas group</taxon>
        <taxon>Alteromonas</taxon>
    </lineage>
</organism>
<dbReference type="InterPro" id="IPR032093">
    <property type="entry name" value="PhoD_N"/>
</dbReference>
<dbReference type="Gene3D" id="3.60.21.70">
    <property type="entry name" value="PhoD-like phosphatase"/>
    <property type="match status" value="1"/>
</dbReference>
<name>A0AAC9JGB0_9ALTE</name>
<dbReference type="InterPro" id="IPR029052">
    <property type="entry name" value="Metallo-depent_PP-like"/>
</dbReference>
<dbReference type="Pfam" id="PF09423">
    <property type="entry name" value="PhoD"/>
    <property type="match status" value="1"/>
</dbReference>
<feature type="domain" description="PhoD-like phosphatase metallophosphatase" evidence="2">
    <location>
        <begin position="146"/>
        <end position="501"/>
    </location>
</feature>
<dbReference type="RefSeq" id="WP_071960013.1">
    <property type="nucleotide sequence ID" value="NZ_CP018024.1"/>
</dbReference>
<dbReference type="AlphaFoldDB" id="A0AAC9JGB0"/>
<dbReference type="SUPFAM" id="SSF56300">
    <property type="entry name" value="Metallo-dependent phosphatases"/>
    <property type="match status" value="1"/>
</dbReference>
<keyword evidence="1" id="KW-0732">Signal</keyword>
<evidence type="ECO:0000313" key="5">
    <source>
        <dbReference type="Proteomes" id="UP000182101"/>
    </source>
</evidence>
<dbReference type="PANTHER" id="PTHR43606">
    <property type="entry name" value="PHOSPHATASE, PUTATIVE (AFU_ORTHOLOGUE AFUA_6G08710)-RELATED"/>
    <property type="match status" value="1"/>
</dbReference>
<feature type="signal peptide" evidence="1">
    <location>
        <begin position="1"/>
        <end position="29"/>
    </location>
</feature>
<dbReference type="InterPro" id="IPR038607">
    <property type="entry name" value="PhoD-like_sf"/>
</dbReference>
<sequence>MTTPINNARRQFFKSLGLTASVVGFQASASPFNVINTPYKLDNERYFKHGVASGDPLPNAVILWTRVSAVDAETPVTLYVAKDEAMTSLVLKKNVTTTEQRDYTVKVDVTGLTPDTTYYYQFEVNSFRSRTGTTKTAPLQANHARFAVVSCSNYPEGFFNVYHALTNTNAVGSVDAVLHLGDYLYEYAEDEYGDGSRLGRAPLPDKEITTLSDYRTRHAQYKTDPDLALLHASYPFITVWDDHEITNDAHRTGAENHNEGEGDYQLRKSYAIKAYYEWMPIREGSIYRHFAWGELLDLYMLDTRIEGRDAQVDTPVAAERYDTNRTLLGNAQERWLLDNLSTSTASWRFLGQQVMFGQFKGINAPNLEAAGIPLTKDIIALNMDQWDGYPEARQRILDVIKAYRIENTVVLTGDIHTSWGMEIFEDSSNGYTYNDRIRLGEQPLAVEFVTPSVTSPGLSDPVADPLATFIPTMNPHMKYVELKSHGFMIVDVTHQKVTCDWWYVDTIESAKYKAFLAKSLYTINGSQRLSEHKSIGIAFDYTHNPLK</sequence>